<organism evidence="1">
    <name type="scientific">Siphoviridae sp. ctHMI2</name>
    <dbReference type="NCBI Taxonomy" id="2826231"/>
    <lineage>
        <taxon>Viruses</taxon>
        <taxon>Duplodnaviria</taxon>
        <taxon>Heunggongvirae</taxon>
        <taxon>Uroviricota</taxon>
        <taxon>Caudoviricetes</taxon>
    </lineage>
</organism>
<proteinExistence type="predicted"/>
<evidence type="ECO:0000313" key="1">
    <source>
        <dbReference type="EMBL" id="DAD82443.1"/>
    </source>
</evidence>
<accession>A0A8S5MKJ5</accession>
<protein>
    <submittedName>
        <fullName evidence="1">Uncharacterized protein</fullName>
    </submittedName>
</protein>
<reference evidence="1" key="1">
    <citation type="journal article" date="2021" name="Proc. Natl. Acad. Sci. U.S.A.">
        <title>A Catalog of Tens of Thousands of Viruses from Human Metagenomes Reveals Hidden Associations with Chronic Diseases.</title>
        <authorList>
            <person name="Tisza M.J."/>
            <person name="Buck C.B."/>
        </authorList>
    </citation>
    <scope>NUCLEOTIDE SEQUENCE</scope>
    <source>
        <strain evidence="1">CtHMI2</strain>
    </source>
</reference>
<sequence length="42" mass="5390">MLSYYHNISHYPRAWALSLLQRYKYFFNYQKQILLFCIYFFV</sequence>
<name>A0A8S5MKJ5_9CAUD</name>
<dbReference type="EMBL" id="BK014919">
    <property type="protein sequence ID" value="DAD82443.1"/>
    <property type="molecule type" value="Genomic_DNA"/>
</dbReference>